<dbReference type="KEGG" id="lfa:LFA_0098"/>
<comment type="similarity">
    <text evidence="1 2">Belongs to the glutamate synthase family.</text>
</comment>
<dbReference type="HOGENOM" id="CLU_026563_1_0_6"/>
<name>A0A098G258_9GAMM</name>
<dbReference type="RefSeq" id="WP_045097308.1">
    <property type="nucleotide sequence ID" value="NZ_LN614827.1"/>
</dbReference>
<dbReference type="PIRSF" id="PIRSF006429">
    <property type="entry name" value="GOGAT_lg_2"/>
    <property type="match status" value="1"/>
</dbReference>
<keyword evidence="3" id="KW-1133">Transmembrane helix</keyword>
<dbReference type="InterPro" id="IPR002932">
    <property type="entry name" value="Glu_synthdom"/>
</dbReference>
<protein>
    <submittedName>
        <fullName evidence="5">Putative glutamate synthase (NADPH)</fullName>
        <ecNumber evidence="5">1.4.1.13</ecNumber>
    </submittedName>
</protein>
<keyword evidence="3" id="KW-0812">Transmembrane</keyword>
<feature type="transmembrane region" description="Helical" evidence="3">
    <location>
        <begin position="28"/>
        <end position="45"/>
    </location>
</feature>
<feature type="domain" description="Glutamate synthase" evidence="4">
    <location>
        <begin position="150"/>
        <end position="467"/>
    </location>
</feature>
<dbReference type="Gene3D" id="3.20.20.70">
    <property type="entry name" value="Aldolase class I"/>
    <property type="match status" value="1"/>
</dbReference>
<sequence length="523" mass="58431">MRRQWYLGFAVMLAVLLALFIMLHDVKWFGFFLIPIIVLWIYDVLQRKHTLLRNFPVIGHLRFFLEFIRPEIQQYFIATDESELPFNREIRSLIYQRAKNERDTIPFGTERDILSIGYTWALHSLAPKHASEVDRRIIVGGPDCTKPYSASRLNISAMSFGSLSGKAIMALNKGAQIGGFAHNTGEGGLSPYHLQGGDIIFQIGTAYFGCRDSEGNFSEHEFQIESAREEVKMIEIKLSQGAKPSHGGILPAAKLTEEIARVRKVPMGKDVLSPIAHSTFDTPVGLLYFVKRLRELSGGKPVGFKLCLGRRDEFLAICKAMLKTNILPDFITVDGAEGGTGAAPEEYTNFIGTPLEAGLVFVHNALVGINVRDKIRVICSGKITNGFDILRNIALGADMCNAARAMMMATGCVQSKQCNANTCPTGIATQNKRLQYGLVVDEKKVRVANFHKNTIKSFYEMVGALGLSNPSDLRPYHIMRRVAIGEVKTLDKIYTYCTPGQFLENNIPEKYKIYWELADADKF</sequence>
<dbReference type="PANTHER" id="PTHR43819:SF1">
    <property type="entry name" value="ARCHAEAL-TYPE GLUTAMATE SYNTHASE [NADPH]"/>
    <property type="match status" value="1"/>
</dbReference>
<reference evidence="6" key="1">
    <citation type="submission" date="2014-09" db="EMBL/GenBank/DDBJ databases">
        <authorList>
            <person name="Gomez-Valero L."/>
        </authorList>
    </citation>
    <scope>NUCLEOTIDE SEQUENCE [LARGE SCALE GENOMIC DNA]</scope>
    <source>
        <strain evidence="6">ATCC700992</strain>
    </source>
</reference>
<evidence type="ECO:0000313" key="6">
    <source>
        <dbReference type="Proteomes" id="UP000032430"/>
    </source>
</evidence>
<evidence type="ECO:0000256" key="1">
    <source>
        <dbReference type="ARBA" id="ARBA00009716"/>
    </source>
</evidence>
<dbReference type="PIRSF" id="PIRSF500060">
    <property type="entry name" value="UCP500060"/>
    <property type="match status" value="1"/>
</dbReference>
<keyword evidence="6" id="KW-1185">Reference proteome</keyword>
<accession>A0A098G258</accession>
<dbReference type="Proteomes" id="UP000032430">
    <property type="component" value="Chromosome I"/>
</dbReference>
<dbReference type="InterPro" id="IPR024188">
    <property type="entry name" value="GltB"/>
</dbReference>
<organism evidence="5 6">
    <name type="scientific">Legionella fallonii LLAP-10</name>
    <dbReference type="NCBI Taxonomy" id="1212491"/>
    <lineage>
        <taxon>Bacteria</taxon>
        <taxon>Pseudomonadati</taxon>
        <taxon>Pseudomonadota</taxon>
        <taxon>Gammaproteobacteria</taxon>
        <taxon>Legionellales</taxon>
        <taxon>Legionellaceae</taxon>
        <taxon>Legionella</taxon>
    </lineage>
</organism>
<keyword evidence="5" id="KW-0560">Oxidoreductase</keyword>
<evidence type="ECO:0000259" key="4">
    <source>
        <dbReference type="Pfam" id="PF01645"/>
    </source>
</evidence>
<dbReference type="CDD" id="cd02808">
    <property type="entry name" value="GltS_FMN"/>
    <property type="match status" value="1"/>
</dbReference>
<evidence type="ECO:0000256" key="3">
    <source>
        <dbReference type="SAM" id="Phobius"/>
    </source>
</evidence>
<dbReference type="EC" id="1.4.1.13" evidence="5"/>
<dbReference type="OrthoDB" id="9795032at2"/>
<dbReference type="Pfam" id="PF01645">
    <property type="entry name" value="Glu_synthase"/>
    <property type="match status" value="1"/>
</dbReference>
<dbReference type="GO" id="GO:0004355">
    <property type="term" value="F:glutamate synthase (NADPH) activity"/>
    <property type="evidence" value="ECO:0007669"/>
    <property type="project" value="UniProtKB-EC"/>
</dbReference>
<proteinExistence type="inferred from homology"/>
<dbReference type="PANTHER" id="PTHR43819">
    <property type="entry name" value="ARCHAEAL-TYPE GLUTAMATE SYNTHASE [NADPH]"/>
    <property type="match status" value="1"/>
</dbReference>
<gene>
    <name evidence="5" type="ORF">LFA_0098</name>
</gene>
<feature type="transmembrane region" description="Helical" evidence="3">
    <location>
        <begin position="5"/>
        <end position="22"/>
    </location>
</feature>
<keyword evidence="3" id="KW-0472">Membrane</keyword>
<dbReference type="InterPro" id="IPR027283">
    <property type="entry name" value="YerD"/>
</dbReference>
<evidence type="ECO:0000313" key="5">
    <source>
        <dbReference type="EMBL" id="CEG55580.1"/>
    </source>
</evidence>
<dbReference type="EMBL" id="LN614827">
    <property type="protein sequence ID" value="CEG55580.1"/>
    <property type="molecule type" value="Genomic_DNA"/>
</dbReference>
<dbReference type="AlphaFoldDB" id="A0A098G258"/>
<evidence type="ECO:0000256" key="2">
    <source>
        <dbReference type="PIRNR" id="PIRNR006429"/>
    </source>
</evidence>
<dbReference type="SUPFAM" id="SSF51395">
    <property type="entry name" value="FMN-linked oxidoreductases"/>
    <property type="match status" value="1"/>
</dbReference>
<dbReference type="STRING" id="1212491.LFA_0098"/>
<dbReference type="GO" id="GO:0006537">
    <property type="term" value="P:glutamate biosynthetic process"/>
    <property type="evidence" value="ECO:0007669"/>
    <property type="project" value="InterPro"/>
</dbReference>
<dbReference type="InterPro" id="IPR013785">
    <property type="entry name" value="Aldolase_TIM"/>
</dbReference>